<dbReference type="EMBL" id="CP018171">
    <property type="protein sequence ID" value="APH72883.1"/>
    <property type="molecule type" value="Genomic_DNA"/>
</dbReference>
<keyword evidence="2" id="KW-1185">Reference proteome</keyword>
<sequence>MAMDRLSGWLDGRMSDRNLADALGCDVEFVHRVSECWTRNSLSRAPAERTQGVQTCTRLAIAHALHTTGALTLPDAAAVAAGSWQVSASLLKLLEFRPSGCQPGDGDDEADPLMQFVPHAAEAIPIAAADEYLDVADGRRVYWRKPRRDAYLLACDLHRLSCASRREDTPALQEEYLELLARLREPEDHVCEWIGTVADGRFRPAPDRFAERSPAMRQGLFHQGSRSFAESYATKVSVNVSLAARSMKRRALGLAVTDPLKMTAARKGDGKA</sequence>
<accession>A0A1L3STW9</accession>
<gene>
    <name evidence="1" type="ORF">BSQ44_17035</name>
</gene>
<evidence type="ECO:0000313" key="2">
    <source>
        <dbReference type="Proteomes" id="UP000182840"/>
    </source>
</evidence>
<proteinExistence type="predicted"/>
<dbReference type="STRING" id="1670800.BSQ44_17035"/>
<evidence type="ECO:0000313" key="1">
    <source>
        <dbReference type="EMBL" id="APH72883.1"/>
    </source>
</evidence>
<reference evidence="2" key="1">
    <citation type="submission" date="2016-11" db="EMBL/GenBank/DDBJ databases">
        <title>Mesorhizobium oceanicum sp. nov., isolated from deep seawater in South China Sea.</title>
        <authorList>
            <person name="Fu G.-Y."/>
        </authorList>
    </citation>
    <scope>NUCLEOTIDE SEQUENCE [LARGE SCALE GENOMIC DNA]</scope>
    <source>
        <strain evidence="2">B7</strain>
    </source>
</reference>
<name>A0A1L3STW9_9HYPH</name>
<dbReference type="KEGG" id="meso:BSQ44_17035"/>
<organism evidence="1 2">
    <name type="scientific">Aquibium oceanicum</name>
    <dbReference type="NCBI Taxonomy" id="1670800"/>
    <lineage>
        <taxon>Bacteria</taxon>
        <taxon>Pseudomonadati</taxon>
        <taxon>Pseudomonadota</taxon>
        <taxon>Alphaproteobacteria</taxon>
        <taxon>Hyphomicrobiales</taxon>
        <taxon>Phyllobacteriaceae</taxon>
        <taxon>Aquibium</taxon>
    </lineage>
</organism>
<dbReference type="Proteomes" id="UP000182840">
    <property type="component" value="Chromosome"/>
</dbReference>
<dbReference type="AlphaFoldDB" id="A0A1L3STW9"/>
<protein>
    <submittedName>
        <fullName evidence="1">Uncharacterized protein</fullName>
    </submittedName>
</protein>